<name>A0A7I3ZAW2_PHYPA</name>
<reference evidence="12" key="3">
    <citation type="submission" date="2020-12" db="UniProtKB">
        <authorList>
            <consortium name="EnsemblPlants"/>
        </authorList>
    </citation>
    <scope>IDENTIFICATION</scope>
</reference>
<evidence type="ECO:0000256" key="9">
    <source>
        <dbReference type="ARBA" id="ARBA00023136"/>
    </source>
</evidence>
<dbReference type="GO" id="GO:0004176">
    <property type="term" value="F:ATP-dependent peptidase activity"/>
    <property type="evidence" value="ECO:0000318"/>
    <property type="project" value="GO_Central"/>
</dbReference>
<dbReference type="EnsemblPlants" id="Pp3c19_2770V3.5">
    <property type="protein sequence ID" value="PAC:32938851.CDS.1"/>
    <property type="gene ID" value="Pp3c19_2770"/>
</dbReference>
<dbReference type="SMART" id="SM00382">
    <property type="entry name" value="AAA"/>
    <property type="match status" value="1"/>
</dbReference>
<dbReference type="Gramene" id="Pp3c19_2770V3.5">
    <property type="protein sequence ID" value="PAC:32938851.CDS.1"/>
    <property type="gene ID" value="Pp3c19_2770"/>
</dbReference>
<dbReference type="GO" id="GO:0004222">
    <property type="term" value="F:metalloendopeptidase activity"/>
    <property type="evidence" value="ECO:0007669"/>
    <property type="project" value="InterPro"/>
</dbReference>
<accession>A0A7I3ZAW2</accession>
<keyword evidence="4 10" id="KW-0812">Transmembrane</keyword>
<organism evidence="12 13">
    <name type="scientific">Physcomitrium patens</name>
    <name type="common">Spreading-leaved earth moss</name>
    <name type="synonym">Physcomitrella patens</name>
    <dbReference type="NCBI Taxonomy" id="3218"/>
    <lineage>
        <taxon>Eukaryota</taxon>
        <taxon>Viridiplantae</taxon>
        <taxon>Streptophyta</taxon>
        <taxon>Embryophyta</taxon>
        <taxon>Bryophyta</taxon>
        <taxon>Bryophytina</taxon>
        <taxon>Bryopsida</taxon>
        <taxon>Funariidae</taxon>
        <taxon>Funariales</taxon>
        <taxon>Funariaceae</taxon>
        <taxon>Physcomitrium</taxon>
    </lineage>
</organism>
<dbReference type="OrthoDB" id="2016698at2759"/>
<dbReference type="GO" id="GO:0005524">
    <property type="term" value="F:ATP binding"/>
    <property type="evidence" value="ECO:0007669"/>
    <property type="project" value="UniProtKB-KW"/>
</dbReference>
<dbReference type="InterPro" id="IPR000642">
    <property type="entry name" value="Peptidase_M41"/>
</dbReference>
<dbReference type="PANTHER" id="PTHR23076:SF111">
    <property type="entry name" value="INACTIVE ATP-DEPENDENT ZINC METALLOPROTEASE FTSHI 1, CHLOROPLASTIC-RELATED"/>
    <property type="match status" value="1"/>
</dbReference>
<dbReference type="InterPro" id="IPR027417">
    <property type="entry name" value="P-loop_NTPase"/>
</dbReference>
<keyword evidence="5" id="KW-0547">Nucleotide-binding</keyword>
<proteinExistence type="inferred from homology"/>
<dbReference type="Pfam" id="PF00004">
    <property type="entry name" value="AAA"/>
    <property type="match status" value="1"/>
</dbReference>
<dbReference type="InterPro" id="IPR041569">
    <property type="entry name" value="AAA_lid_3"/>
</dbReference>
<comment type="similarity">
    <text evidence="1">In the C-terminal section; belongs to the peptidase M41 family.</text>
</comment>
<dbReference type="GO" id="GO:0009507">
    <property type="term" value="C:chloroplast"/>
    <property type="evidence" value="ECO:0000318"/>
    <property type="project" value="GO_Central"/>
</dbReference>
<dbReference type="KEGG" id="ppp:112272732"/>
<gene>
    <name evidence="12" type="primary">LOC112272732</name>
</gene>
<dbReference type="Gramene" id="Pp3c19_2770V3.4">
    <property type="protein sequence ID" value="PAC:32938850.CDS.1"/>
    <property type="gene ID" value="Pp3c19_2770"/>
</dbReference>
<evidence type="ECO:0000256" key="8">
    <source>
        <dbReference type="ARBA" id="ARBA00022989"/>
    </source>
</evidence>
<dbReference type="EMBL" id="ABEU02000019">
    <property type="status" value="NOT_ANNOTATED_CDS"/>
    <property type="molecule type" value="Genomic_DNA"/>
</dbReference>
<dbReference type="Proteomes" id="UP000006727">
    <property type="component" value="Chromosome 19"/>
</dbReference>
<evidence type="ECO:0000256" key="4">
    <source>
        <dbReference type="ARBA" id="ARBA00022692"/>
    </source>
</evidence>
<evidence type="ECO:0000313" key="12">
    <source>
        <dbReference type="EnsemblPlants" id="PAC:32938849.CDS.1"/>
    </source>
</evidence>
<feature type="domain" description="AAA+ ATPase" evidence="11">
    <location>
        <begin position="493"/>
        <end position="640"/>
    </location>
</feature>
<sequence>MPMVPVAAKMVVPSCSHGRPMTAFTPQISHGVCEGILGLGSVKQLQLRPRVVRTRSRRRELLGCVFAAAGGGNEEEDYITKLLTETPSQVESKYLVGDRLYTLKELRKAEAPIWISTTDALWGNVVQPLLESRQSEENDVVESAVVLPPSDVIPDIAKSEVQPPSSVYLNDLLRGFKGNLYVPEEVFEGQTDEVEEYSRQLETLPEISFEEFLKAARAGEVSMLASRGVTTPEYRHAYYDFLVELKAVPGDQTWQARERAMHLSKEEADVALKECKGDQVEVESYYSPFVSLPQAAPHPIAAAISGRVMMEVTVVASLVGAAALSVGGMASAVLFTSTGIVSFLILRVVWPLSSPLVRPFLGLAAATGRSIGFMISDALVGGKGIRFFPGIRGMIFSGTMYQSLRTLGAIIFVLVAMAALAKFTLTRRPKDFTKWDLWQAIEFGQSKPQARVEGTTGVGFADVAGIDDVVTELQELVSYLKDPERFNQMGTKPPHGVLLEGPPGCGKTLLAKAIAGEAGVPFYQMAGSEFVEVLVGVGAARIRDLFKRAKVNRPSVVFIDEIDALGAMRHGAAGEEGMDTYNAGAQERETTLNQLLIELDGFDTGKGVVFLGATNRMDMLDPALLRPGRFDRKVAIRPPRAKGRYEILKVHAKSVKLDESVNLESYAKNLPGWSGAELAQLLQEAALVAVRHGGTIVERIDMDRALDRLTMGPERIGMRRRLPVHRRMAAHELGIALTSHLLRHFEQSDTEFCDRVSIVPRGDTLARCIMNRLEDEYYLFQRKPALLHRLQVLLGGRAGEEVMYGRDTSSYSLTHLPDATWLARKIVSTWNLEEGISLTGDPCPWDGGGSMTGPPLGFEGGLYDDYGFVQKPLNYDLVDITMESTQNLLESMYMKTLKLLKQHHAALTKMVFVVMEREEIFGEEIEQILELYPTGTPVQKVMDEEEPSDLPPLSDYSKASFTEVTTRNELPCRASRDPFSGADALITGAAAAADAATADLFRRSG</sequence>
<keyword evidence="7" id="KW-0067">ATP-binding</keyword>
<dbReference type="Gene3D" id="1.10.8.60">
    <property type="match status" value="1"/>
</dbReference>
<dbReference type="Gene3D" id="3.40.50.300">
    <property type="entry name" value="P-loop containing nucleotide triphosphate hydrolases"/>
    <property type="match status" value="1"/>
</dbReference>
<dbReference type="FunFam" id="1.10.8.60:FF:000083">
    <property type="entry name" value="ATP-dependent zinc metalloprotease FtsH"/>
    <property type="match status" value="1"/>
</dbReference>
<keyword evidence="8 10" id="KW-1133">Transmembrane helix</keyword>
<evidence type="ECO:0000256" key="1">
    <source>
        <dbReference type="ARBA" id="ARBA00010044"/>
    </source>
</evidence>
<dbReference type="SUPFAM" id="SSF140990">
    <property type="entry name" value="FtsH protease domain-like"/>
    <property type="match status" value="1"/>
</dbReference>
<dbReference type="Gene3D" id="1.20.58.760">
    <property type="entry name" value="Peptidase M41"/>
    <property type="match status" value="1"/>
</dbReference>
<dbReference type="GO" id="GO:0006508">
    <property type="term" value="P:proteolysis"/>
    <property type="evidence" value="ECO:0000318"/>
    <property type="project" value="GO_Central"/>
</dbReference>
<dbReference type="InterPro" id="IPR003959">
    <property type="entry name" value="ATPase_AAA_core"/>
</dbReference>
<keyword evidence="13" id="KW-1185">Reference proteome</keyword>
<keyword evidence="9 10" id="KW-0472">Membrane</keyword>
<dbReference type="FunFam" id="3.40.50.300:FF:000352">
    <property type="entry name" value="ATP-dependent zinc metalloprotease FTSH 7, chloroplastic"/>
    <property type="match status" value="1"/>
</dbReference>
<feature type="transmembrane region" description="Helical" evidence="10">
    <location>
        <begin position="403"/>
        <end position="421"/>
    </location>
</feature>
<dbReference type="GO" id="GO:0016887">
    <property type="term" value="F:ATP hydrolysis activity"/>
    <property type="evidence" value="ECO:0007669"/>
    <property type="project" value="InterPro"/>
</dbReference>
<dbReference type="Gramene" id="Pp3c19_2770V3.3">
    <property type="protein sequence ID" value="PAC:32938849.CDS.1"/>
    <property type="gene ID" value="Pp3c19_2770"/>
</dbReference>
<reference evidence="12 13" key="1">
    <citation type="journal article" date="2008" name="Science">
        <title>The Physcomitrella genome reveals evolutionary insights into the conquest of land by plants.</title>
        <authorList>
            <person name="Rensing S."/>
            <person name="Lang D."/>
            <person name="Zimmer A."/>
            <person name="Terry A."/>
            <person name="Salamov A."/>
            <person name="Shapiro H."/>
            <person name="Nishiyama T."/>
            <person name="Perroud P.-F."/>
            <person name="Lindquist E."/>
            <person name="Kamisugi Y."/>
            <person name="Tanahashi T."/>
            <person name="Sakakibara K."/>
            <person name="Fujita T."/>
            <person name="Oishi K."/>
            <person name="Shin-I T."/>
            <person name="Kuroki Y."/>
            <person name="Toyoda A."/>
            <person name="Suzuki Y."/>
            <person name="Hashimoto A."/>
            <person name="Yamaguchi K."/>
            <person name="Sugano A."/>
            <person name="Kohara Y."/>
            <person name="Fujiyama A."/>
            <person name="Anterola A."/>
            <person name="Aoki S."/>
            <person name="Ashton N."/>
            <person name="Barbazuk W.B."/>
            <person name="Barker E."/>
            <person name="Bennetzen J."/>
            <person name="Bezanilla M."/>
            <person name="Blankenship R."/>
            <person name="Cho S.H."/>
            <person name="Dutcher S."/>
            <person name="Estelle M."/>
            <person name="Fawcett J.A."/>
            <person name="Gundlach H."/>
            <person name="Hanada K."/>
            <person name="Heyl A."/>
            <person name="Hicks K.A."/>
            <person name="Hugh J."/>
            <person name="Lohr M."/>
            <person name="Mayer K."/>
            <person name="Melkozernov A."/>
            <person name="Murata T."/>
            <person name="Nelson D."/>
            <person name="Pils B."/>
            <person name="Prigge M."/>
            <person name="Reiss B."/>
            <person name="Renner T."/>
            <person name="Rombauts S."/>
            <person name="Rushton P."/>
            <person name="Sanderfoot A."/>
            <person name="Schween G."/>
            <person name="Shiu S.-H."/>
            <person name="Stueber K."/>
            <person name="Theodoulou F.L."/>
            <person name="Tu H."/>
            <person name="Van de Peer Y."/>
            <person name="Verrier P.J."/>
            <person name="Waters E."/>
            <person name="Wood A."/>
            <person name="Yang L."/>
            <person name="Cove D."/>
            <person name="Cuming A."/>
            <person name="Hasebe M."/>
            <person name="Lucas S."/>
            <person name="Mishler D.B."/>
            <person name="Reski R."/>
            <person name="Grigoriev I."/>
            <person name="Quatrano R.S."/>
            <person name="Boore J.L."/>
        </authorList>
    </citation>
    <scope>NUCLEOTIDE SEQUENCE [LARGE SCALE GENOMIC DNA]</scope>
    <source>
        <strain evidence="12 13">cv. Gransden 2004</strain>
    </source>
</reference>
<evidence type="ECO:0000313" key="13">
    <source>
        <dbReference type="Proteomes" id="UP000006727"/>
    </source>
</evidence>
<evidence type="ECO:0000256" key="7">
    <source>
        <dbReference type="ARBA" id="ARBA00022840"/>
    </source>
</evidence>
<dbReference type="GO" id="GO:0045037">
    <property type="term" value="P:protein import into chloroplast stroma"/>
    <property type="evidence" value="ECO:0000318"/>
    <property type="project" value="GO_Central"/>
</dbReference>
<evidence type="ECO:0000256" key="2">
    <source>
        <dbReference type="ARBA" id="ARBA00010550"/>
    </source>
</evidence>
<comment type="similarity">
    <text evidence="2">In the N-terminal section; belongs to the AAA ATPase family.</text>
</comment>
<dbReference type="Pfam" id="PF17862">
    <property type="entry name" value="AAA_lid_3"/>
    <property type="match status" value="1"/>
</dbReference>
<evidence type="ECO:0000256" key="6">
    <source>
        <dbReference type="ARBA" id="ARBA00022801"/>
    </source>
</evidence>
<feature type="transmembrane region" description="Helical" evidence="10">
    <location>
        <begin position="360"/>
        <end position="382"/>
    </location>
</feature>
<dbReference type="PANTHER" id="PTHR23076">
    <property type="entry name" value="METALLOPROTEASE M41 FTSH"/>
    <property type="match status" value="1"/>
</dbReference>
<keyword evidence="6" id="KW-0378">Hydrolase</keyword>
<evidence type="ECO:0000259" key="11">
    <source>
        <dbReference type="SMART" id="SM00382"/>
    </source>
</evidence>
<feature type="transmembrane region" description="Helical" evidence="10">
    <location>
        <begin position="315"/>
        <end position="348"/>
    </location>
</feature>
<dbReference type="InterPro" id="IPR037219">
    <property type="entry name" value="Peptidase_M41-like"/>
</dbReference>
<dbReference type="InterPro" id="IPR003593">
    <property type="entry name" value="AAA+_ATPase"/>
</dbReference>
<keyword evidence="3" id="KW-0645">Protease</keyword>
<dbReference type="SUPFAM" id="SSF52540">
    <property type="entry name" value="P-loop containing nucleoside triphosphate hydrolases"/>
    <property type="match status" value="1"/>
</dbReference>
<dbReference type="FunFam" id="1.20.58.760:FF:000011">
    <property type="entry name" value="Probable inactive ATP-dependent zinc metalloprotease FTSHI 1, chloroplastic"/>
    <property type="match status" value="1"/>
</dbReference>
<evidence type="ECO:0000256" key="3">
    <source>
        <dbReference type="ARBA" id="ARBA00022670"/>
    </source>
</evidence>
<dbReference type="AlphaFoldDB" id="A0A7I3ZAW2"/>
<evidence type="ECO:0000256" key="10">
    <source>
        <dbReference type="SAM" id="Phobius"/>
    </source>
</evidence>
<dbReference type="CDD" id="cd19501">
    <property type="entry name" value="RecA-like_FtsH"/>
    <property type="match status" value="1"/>
</dbReference>
<reference evidence="12 13" key="2">
    <citation type="journal article" date="2018" name="Plant J.">
        <title>The Physcomitrella patens chromosome-scale assembly reveals moss genome structure and evolution.</title>
        <authorList>
            <person name="Lang D."/>
            <person name="Ullrich K.K."/>
            <person name="Murat F."/>
            <person name="Fuchs J."/>
            <person name="Jenkins J."/>
            <person name="Haas F.B."/>
            <person name="Piednoel M."/>
            <person name="Gundlach H."/>
            <person name="Van Bel M."/>
            <person name="Meyberg R."/>
            <person name="Vives C."/>
            <person name="Morata J."/>
            <person name="Symeonidi A."/>
            <person name="Hiss M."/>
            <person name="Muchero W."/>
            <person name="Kamisugi Y."/>
            <person name="Saleh O."/>
            <person name="Blanc G."/>
            <person name="Decker E.L."/>
            <person name="van Gessel N."/>
            <person name="Grimwood J."/>
            <person name="Hayes R.D."/>
            <person name="Graham S.W."/>
            <person name="Gunter L.E."/>
            <person name="McDaniel S.F."/>
            <person name="Hoernstein S.N.W."/>
            <person name="Larsson A."/>
            <person name="Li F.W."/>
            <person name="Perroud P.F."/>
            <person name="Phillips J."/>
            <person name="Ranjan P."/>
            <person name="Rokshar D.S."/>
            <person name="Rothfels C.J."/>
            <person name="Schneider L."/>
            <person name="Shu S."/>
            <person name="Stevenson D.W."/>
            <person name="Thummler F."/>
            <person name="Tillich M."/>
            <person name="Villarreal Aguilar J.C."/>
            <person name="Widiez T."/>
            <person name="Wong G.K."/>
            <person name="Wymore A."/>
            <person name="Zhang Y."/>
            <person name="Zimmer A.D."/>
            <person name="Quatrano R.S."/>
            <person name="Mayer K.F.X."/>
            <person name="Goodstein D."/>
            <person name="Casacuberta J.M."/>
            <person name="Vandepoele K."/>
            <person name="Reski R."/>
            <person name="Cuming A.C."/>
            <person name="Tuskan G.A."/>
            <person name="Maumus F."/>
            <person name="Salse J."/>
            <person name="Schmutz J."/>
            <person name="Rensing S.A."/>
        </authorList>
    </citation>
    <scope>NUCLEOTIDE SEQUENCE [LARGE SCALE GENOMIC DNA]</scope>
    <source>
        <strain evidence="12 13">cv. Gransden 2004</strain>
    </source>
</reference>
<dbReference type="EnsemblPlants" id="Pp3c19_2770V3.4">
    <property type="protein sequence ID" value="PAC:32938850.CDS.1"/>
    <property type="gene ID" value="Pp3c19_2770"/>
</dbReference>
<dbReference type="EnsemblPlants" id="Pp3c19_2770V3.3">
    <property type="protein sequence ID" value="PAC:32938849.CDS.1"/>
    <property type="gene ID" value="Pp3c19_2770"/>
</dbReference>
<evidence type="ECO:0000256" key="5">
    <source>
        <dbReference type="ARBA" id="ARBA00022741"/>
    </source>
</evidence>
<protein>
    <recommendedName>
        <fullName evidence="11">AAA+ ATPase domain-containing protein</fullName>
    </recommendedName>
</protein>
<dbReference type="Pfam" id="PF01434">
    <property type="entry name" value="Peptidase_M41"/>
    <property type="match status" value="1"/>
</dbReference>